<protein>
    <submittedName>
        <fullName evidence="1">Uncharacterized protein</fullName>
    </submittedName>
</protein>
<proteinExistence type="predicted"/>
<reference evidence="1" key="1">
    <citation type="submission" date="2014-12" db="EMBL/GenBank/DDBJ databases">
        <title>Insight into the proteome of Arion vulgaris.</title>
        <authorList>
            <person name="Aradska J."/>
            <person name="Bulat T."/>
            <person name="Smidak R."/>
            <person name="Sarate P."/>
            <person name="Gangsoo J."/>
            <person name="Sialana F."/>
            <person name="Bilban M."/>
            <person name="Lubec G."/>
        </authorList>
    </citation>
    <scope>NUCLEOTIDE SEQUENCE</scope>
    <source>
        <tissue evidence="1">Skin</tissue>
    </source>
</reference>
<dbReference type="EMBL" id="HACG01035276">
    <property type="protein sequence ID" value="CEK82141.1"/>
    <property type="molecule type" value="Transcribed_RNA"/>
</dbReference>
<name>A0A0B7AQ74_9EUPU</name>
<dbReference type="AlphaFoldDB" id="A0A0B7AQ74"/>
<gene>
    <name evidence="1" type="primary">ORF129829</name>
</gene>
<accession>A0A0B7AQ74</accession>
<evidence type="ECO:0000313" key="1">
    <source>
        <dbReference type="EMBL" id="CEK82141.1"/>
    </source>
</evidence>
<organism evidence="1">
    <name type="scientific">Arion vulgaris</name>
    <dbReference type="NCBI Taxonomy" id="1028688"/>
    <lineage>
        <taxon>Eukaryota</taxon>
        <taxon>Metazoa</taxon>
        <taxon>Spiralia</taxon>
        <taxon>Lophotrochozoa</taxon>
        <taxon>Mollusca</taxon>
        <taxon>Gastropoda</taxon>
        <taxon>Heterobranchia</taxon>
        <taxon>Euthyneura</taxon>
        <taxon>Panpulmonata</taxon>
        <taxon>Eupulmonata</taxon>
        <taxon>Stylommatophora</taxon>
        <taxon>Helicina</taxon>
        <taxon>Arionoidea</taxon>
        <taxon>Arionidae</taxon>
        <taxon>Arion</taxon>
    </lineage>
</organism>
<sequence>MESLKGAGDQLVYRKNSADTFNVPLKCFDIDRIVVLLMCRESELRKRHNTNMSNLNRVCTTCG</sequence>